<keyword evidence="2" id="KW-1185">Reference proteome</keyword>
<proteinExistence type="predicted"/>
<sequence>MADAQENEERALYTRLEGDHVIAKHIRNIDYRSTDRRELGKSKFNSDYKGLVLDPLLEDYISNRYARMLDAVNELNDVRDLNVRILQLIEKELNTNS</sequence>
<name>A0ABU9L1Y9_9FLAO</name>
<reference evidence="1 2" key="1">
    <citation type="submission" date="2024-04" db="EMBL/GenBank/DDBJ databases">
        <title>whole genome sequencing of Lutimonas vermicola strain IMCC1616.</title>
        <authorList>
            <person name="Bae S.S."/>
        </authorList>
    </citation>
    <scope>NUCLEOTIDE SEQUENCE [LARGE SCALE GENOMIC DNA]</scope>
    <source>
        <strain evidence="1 2">IMCC1616</strain>
    </source>
</reference>
<dbReference type="RefSeq" id="WP_342160597.1">
    <property type="nucleotide sequence ID" value="NZ_JBCDNA010000002.1"/>
</dbReference>
<dbReference type="EMBL" id="JBCDNA010000002">
    <property type="protein sequence ID" value="MEL4456456.1"/>
    <property type="molecule type" value="Genomic_DNA"/>
</dbReference>
<evidence type="ECO:0000313" key="1">
    <source>
        <dbReference type="EMBL" id="MEL4456456.1"/>
    </source>
</evidence>
<dbReference type="Proteomes" id="UP001474120">
    <property type="component" value="Unassembled WGS sequence"/>
</dbReference>
<comment type="caution">
    <text evidence="1">The sequence shown here is derived from an EMBL/GenBank/DDBJ whole genome shotgun (WGS) entry which is preliminary data.</text>
</comment>
<accession>A0ABU9L1Y9</accession>
<evidence type="ECO:0000313" key="2">
    <source>
        <dbReference type="Proteomes" id="UP001474120"/>
    </source>
</evidence>
<organism evidence="1 2">
    <name type="scientific">Lutimonas vermicola</name>
    <dbReference type="NCBI Taxonomy" id="414288"/>
    <lineage>
        <taxon>Bacteria</taxon>
        <taxon>Pseudomonadati</taxon>
        <taxon>Bacteroidota</taxon>
        <taxon>Flavobacteriia</taxon>
        <taxon>Flavobacteriales</taxon>
        <taxon>Flavobacteriaceae</taxon>
        <taxon>Lutimonas</taxon>
    </lineage>
</organism>
<protein>
    <submittedName>
        <fullName evidence="1">Uncharacterized protein</fullName>
    </submittedName>
</protein>
<gene>
    <name evidence="1" type="ORF">AABB81_11150</name>
</gene>